<dbReference type="NCBIfam" id="NF046101">
    <property type="entry name" value="PA3496_fam"/>
    <property type="match status" value="1"/>
</dbReference>
<name>A0A8J7FDQ8_9GAMM</name>
<comment type="caution">
    <text evidence="1">The sequence shown here is derived from an EMBL/GenBank/DDBJ whole genome shotgun (WGS) entry which is preliminary data.</text>
</comment>
<protein>
    <submittedName>
        <fullName evidence="1">Uncharacterized protein</fullName>
    </submittedName>
</protein>
<gene>
    <name evidence="1" type="ORF">IOQ59_20220</name>
</gene>
<keyword evidence="2" id="KW-1185">Reference proteome</keyword>
<evidence type="ECO:0000313" key="2">
    <source>
        <dbReference type="Proteomes" id="UP000640333"/>
    </source>
</evidence>
<reference evidence="1" key="1">
    <citation type="submission" date="2020-10" db="EMBL/GenBank/DDBJ databases">
        <title>Bacterium isolated from coastal waters sediment.</title>
        <authorList>
            <person name="Chen R.-J."/>
            <person name="Lu D.-C."/>
            <person name="Zhu K.-L."/>
            <person name="Du Z.-J."/>
        </authorList>
    </citation>
    <scope>NUCLEOTIDE SEQUENCE</scope>
    <source>
        <strain evidence="1">N1Y112</strain>
    </source>
</reference>
<dbReference type="RefSeq" id="WP_193955288.1">
    <property type="nucleotide sequence ID" value="NZ_JADEYS010000030.1"/>
</dbReference>
<organism evidence="1 2">
    <name type="scientific">Pontibacterium sinense</name>
    <dbReference type="NCBI Taxonomy" id="2781979"/>
    <lineage>
        <taxon>Bacteria</taxon>
        <taxon>Pseudomonadati</taxon>
        <taxon>Pseudomonadota</taxon>
        <taxon>Gammaproteobacteria</taxon>
        <taxon>Oceanospirillales</taxon>
        <taxon>Oceanospirillaceae</taxon>
        <taxon>Pontibacterium</taxon>
    </lineage>
</organism>
<dbReference type="AlphaFoldDB" id="A0A8J7FDQ8"/>
<sequence length="66" mass="8031">MLVRKEQDLNTIQTEVFDLLVGYQEEEQLSKKKVASRRSLRARRAIEKHFEEKKLHDDIDELWFNE</sequence>
<dbReference type="Proteomes" id="UP000640333">
    <property type="component" value="Unassembled WGS sequence"/>
</dbReference>
<proteinExistence type="predicted"/>
<evidence type="ECO:0000313" key="1">
    <source>
        <dbReference type="EMBL" id="MBE9399595.1"/>
    </source>
</evidence>
<dbReference type="InterPro" id="IPR058059">
    <property type="entry name" value="PA3496-like"/>
</dbReference>
<accession>A0A8J7FDQ8</accession>
<dbReference type="EMBL" id="JADEYS010000030">
    <property type="protein sequence ID" value="MBE9399595.1"/>
    <property type="molecule type" value="Genomic_DNA"/>
</dbReference>